<evidence type="ECO:0000256" key="3">
    <source>
        <dbReference type="ARBA" id="ARBA00022801"/>
    </source>
</evidence>
<evidence type="ECO:0000313" key="7">
    <source>
        <dbReference type="Proteomes" id="UP000808388"/>
    </source>
</evidence>
<gene>
    <name evidence="6" type="ORF">HY220_00910</name>
</gene>
<proteinExistence type="inferred from homology"/>
<organism evidence="6 7">
    <name type="scientific">Candidatus Sungiibacteriota bacterium</name>
    <dbReference type="NCBI Taxonomy" id="2750080"/>
    <lineage>
        <taxon>Bacteria</taxon>
        <taxon>Candidatus Sungiibacteriota</taxon>
    </lineage>
</organism>
<dbReference type="SUPFAM" id="SSF50486">
    <property type="entry name" value="FMT C-terminal domain-like"/>
    <property type="match status" value="1"/>
</dbReference>
<keyword evidence="4 5" id="KW-0234">DNA repair</keyword>
<accession>A0A9D6QYC4</accession>
<dbReference type="PANTHER" id="PTHR10429:SF0">
    <property type="entry name" value="DNA-3-METHYLADENINE GLYCOSYLASE"/>
    <property type="match status" value="1"/>
</dbReference>
<evidence type="ECO:0000256" key="2">
    <source>
        <dbReference type="ARBA" id="ARBA00022763"/>
    </source>
</evidence>
<keyword evidence="2 5" id="KW-0227">DNA damage</keyword>
<dbReference type="InterPro" id="IPR036995">
    <property type="entry name" value="MPG_sf"/>
</dbReference>
<protein>
    <recommendedName>
        <fullName evidence="5">Putative 3-methyladenine DNA glycosylase</fullName>
        <ecNumber evidence="5">3.2.2.-</ecNumber>
    </recommendedName>
</protein>
<evidence type="ECO:0000256" key="1">
    <source>
        <dbReference type="ARBA" id="ARBA00009232"/>
    </source>
</evidence>
<dbReference type="CDD" id="cd00540">
    <property type="entry name" value="AAG"/>
    <property type="match status" value="1"/>
</dbReference>
<dbReference type="AlphaFoldDB" id="A0A9D6QYC4"/>
<dbReference type="Pfam" id="PF02245">
    <property type="entry name" value="Pur_DNA_glyco"/>
    <property type="match status" value="2"/>
</dbReference>
<name>A0A9D6QYC4_9BACT</name>
<dbReference type="EMBL" id="JACQCQ010000002">
    <property type="protein sequence ID" value="MBI3627296.1"/>
    <property type="molecule type" value="Genomic_DNA"/>
</dbReference>
<dbReference type="PANTHER" id="PTHR10429">
    <property type="entry name" value="DNA-3-METHYLADENINE GLYCOSYLASE"/>
    <property type="match status" value="1"/>
</dbReference>
<dbReference type="HAMAP" id="MF_00527">
    <property type="entry name" value="3MGH"/>
    <property type="match status" value="1"/>
</dbReference>
<comment type="caution">
    <text evidence="6">The sequence shown here is derived from an EMBL/GenBank/DDBJ whole genome shotgun (WGS) entry which is preliminary data.</text>
</comment>
<evidence type="ECO:0000256" key="5">
    <source>
        <dbReference type="HAMAP-Rule" id="MF_00527"/>
    </source>
</evidence>
<dbReference type="GO" id="GO:0003677">
    <property type="term" value="F:DNA binding"/>
    <property type="evidence" value="ECO:0007669"/>
    <property type="project" value="InterPro"/>
</dbReference>
<dbReference type="GO" id="GO:0003905">
    <property type="term" value="F:alkylbase DNA N-glycosylase activity"/>
    <property type="evidence" value="ECO:0007669"/>
    <property type="project" value="InterPro"/>
</dbReference>
<dbReference type="InterPro" id="IPR011034">
    <property type="entry name" value="Formyl_transferase-like_C_sf"/>
</dbReference>
<dbReference type="Gene3D" id="3.10.300.10">
    <property type="entry name" value="Methylpurine-DNA glycosylase (MPG)"/>
    <property type="match status" value="2"/>
</dbReference>
<keyword evidence="3 5" id="KW-0378">Hydrolase</keyword>
<comment type="similarity">
    <text evidence="1 5">Belongs to the DNA glycosylase MPG family.</text>
</comment>
<sequence>MPHRILTADFFNRASPVVAQDLIGKFLVGGVGERQIAHLITEVEAYGGEHDMSSHARVGLTKRNQVMFGPPGHWYVYFIYGRHHCLNIVTEKEGTASAVLIRAVDGICGPGKIGRAYTINMSLYGKKAVPKNKLWIEDRGLRLRNGRLRIKKTPRVNVGGDETAKKKRWRFVLTKLTPR</sequence>
<dbReference type="GO" id="GO:0006284">
    <property type="term" value="P:base-excision repair"/>
    <property type="evidence" value="ECO:0007669"/>
    <property type="project" value="InterPro"/>
</dbReference>
<dbReference type="InterPro" id="IPR003180">
    <property type="entry name" value="MPG"/>
</dbReference>
<evidence type="ECO:0000256" key="4">
    <source>
        <dbReference type="ARBA" id="ARBA00023204"/>
    </source>
</evidence>
<evidence type="ECO:0000313" key="6">
    <source>
        <dbReference type="EMBL" id="MBI3627296.1"/>
    </source>
</evidence>
<reference evidence="6" key="1">
    <citation type="submission" date="2020-07" db="EMBL/GenBank/DDBJ databases">
        <title>Huge and variable diversity of episymbiotic CPR bacteria and DPANN archaea in groundwater ecosystems.</title>
        <authorList>
            <person name="He C.Y."/>
            <person name="Keren R."/>
            <person name="Whittaker M."/>
            <person name="Farag I.F."/>
            <person name="Doudna J."/>
            <person name="Cate J.H.D."/>
            <person name="Banfield J.F."/>
        </authorList>
    </citation>
    <scope>NUCLEOTIDE SEQUENCE</scope>
    <source>
        <strain evidence="6">NC_groundwater_972_Pr1_S-0.2um_49_27</strain>
    </source>
</reference>
<dbReference type="Proteomes" id="UP000808388">
    <property type="component" value="Unassembled WGS sequence"/>
</dbReference>
<dbReference type="EC" id="3.2.2.-" evidence="5"/>